<keyword evidence="1" id="KW-0812">Transmembrane</keyword>
<organism evidence="2">
    <name type="scientific">hydrothermal vent metagenome</name>
    <dbReference type="NCBI Taxonomy" id="652676"/>
    <lineage>
        <taxon>unclassified sequences</taxon>
        <taxon>metagenomes</taxon>
        <taxon>ecological metagenomes</taxon>
    </lineage>
</organism>
<reference evidence="2" key="1">
    <citation type="submission" date="2018-06" db="EMBL/GenBank/DDBJ databases">
        <authorList>
            <person name="Zhirakovskaya E."/>
        </authorList>
    </citation>
    <scope>NUCLEOTIDE SEQUENCE</scope>
</reference>
<sequence length="108" mass="12091">MNRDIDRYLEEYSKIDFRGDLNNLERDVINRICNTRTTPGKFKILFETWFGMPLSMSASLVASTLILSVFLGAQMQTGAIQDKHDALGFDVFTASSTKLPSSLLVPKA</sequence>
<feature type="transmembrane region" description="Helical" evidence="1">
    <location>
        <begin position="49"/>
        <end position="73"/>
    </location>
</feature>
<keyword evidence="1" id="KW-0472">Membrane</keyword>
<keyword evidence="1" id="KW-1133">Transmembrane helix</keyword>
<protein>
    <submittedName>
        <fullName evidence="2">Uncharacterized protein</fullName>
    </submittedName>
</protein>
<dbReference type="AlphaFoldDB" id="A0A3B0RPQ9"/>
<proteinExistence type="predicted"/>
<gene>
    <name evidence="2" type="ORF">MNBD_ALPHA02-713</name>
</gene>
<dbReference type="EMBL" id="UOED01000087">
    <property type="protein sequence ID" value="VAV94087.1"/>
    <property type="molecule type" value="Genomic_DNA"/>
</dbReference>
<accession>A0A3B0RPQ9</accession>
<evidence type="ECO:0000313" key="2">
    <source>
        <dbReference type="EMBL" id="VAV94087.1"/>
    </source>
</evidence>
<name>A0A3B0RPQ9_9ZZZZ</name>
<evidence type="ECO:0000256" key="1">
    <source>
        <dbReference type="SAM" id="Phobius"/>
    </source>
</evidence>